<dbReference type="Gene3D" id="3.30.420.10">
    <property type="entry name" value="Ribonuclease H-like superfamily/Ribonuclease H"/>
    <property type="match status" value="1"/>
</dbReference>
<dbReference type="InterPro" id="IPR036397">
    <property type="entry name" value="RNaseH_sf"/>
</dbReference>
<feature type="compositionally biased region" description="Acidic residues" evidence="3">
    <location>
        <begin position="59"/>
        <end position="69"/>
    </location>
</feature>
<dbReference type="InterPro" id="IPR012337">
    <property type="entry name" value="RNaseH-like_sf"/>
</dbReference>
<dbReference type="InterPro" id="IPR051132">
    <property type="entry name" value="3-5_Exonuclease_domain"/>
</dbReference>
<dbReference type="EMBL" id="JARJCM010000027">
    <property type="protein sequence ID" value="KAJ7039394.1"/>
    <property type="molecule type" value="Genomic_DNA"/>
</dbReference>
<evidence type="ECO:0000313" key="5">
    <source>
        <dbReference type="EMBL" id="KAJ7039394.1"/>
    </source>
</evidence>
<evidence type="ECO:0000256" key="1">
    <source>
        <dbReference type="ARBA" id="ARBA00022722"/>
    </source>
</evidence>
<feature type="compositionally biased region" description="Polar residues" evidence="3">
    <location>
        <begin position="27"/>
        <end position="38"/>
    </location>
</feature>
<dbReference type="Pfam" id="PF01612">
    <property type="entry name" value="DNA_pol_A_exo1"/>
    <property type="match status" value="1"/>
</dbReference>
<name>A0AAD6T400_9AGAR</name>
<evidence type="ECO:0000256" key="2">
    <source>
        <dbReference type="ARBA" id="ARBA00022801"/>
    </source>
</evidence>
<dbReference type="AlphaFoldDB" id="A0AAD6T400"/>
<comment type="caution">
    <text evidence="5">The sequence shown here is derived from an EMBL/GenBank/DDBJ whole genome shotgun (WGS) entry which is preliminary data.</text>
</comment>
<keyword evidence="1" id="KW-0540">Nuclease</keyword>
<proteinExistence type="predicted"/>
<dbReference type="GO" id="GO:0006139">
    <property type="term" value="P:nucleobase-containing compound metabolic process"/>
    <property type="evidence" value="ECO:0007669"/>
    <property type="project" value="InterPro"/>
</dbReference>
<protein>
    <submittedName>
        <fullName evidence="5">Ribonuclease H-like domain-containing protein</fullName>
    </submittedName>
</protein>
<dbReference type="Proteomes" id="UP001218188">
    <property type="component" value="Unassembled WGS sequence"/>
</dbReference>
<feature type="region of interest" description="Disordered" evidence="3">
    <location>
        <begin position="23"/>
        <end position="76"/>
    </location>
</feature>
<gene>
    <name evidence="5" type="ORF">C8F04DRAFT_1255099</name>
</gene>
<evidence type="ECO:0000256" key="3">
    <source>
        <dbReference type="SAM" id="MobiDB-lite"/>
    </source>
</evidence>
<dbReference type="GO" id="GO:0008408">
    <property type="term" value="F:3'-5' exonuclease activity"/>
    <property type="evidence" value="ECO:0007669"/>
    <property type="project" value="InterPro"/>
</dbReference>
<accession>A0AAD6T400</accession>
<keyword evidence="2" id="KW-0378">Hydrolase</keyword>
<evidence type="ECO:0000313" key="6">
    <source>
        <dbReference type="Proteomes" id="UP001218188"/>
    </source>
</evidence>
<dbReference type="GO" id="GO:0005737">
    <property type="term" value="C:cytoplasm"/>
    <property type="evidence" value="ECO:0007669"/>
    <property type="project" value="TreeGrafter"/>
</dbReference>
<feature type="domain" description="3'-5' exonuclease" evidence="4">
    <location>
        <begin position="168"/>
        <end position="308"/>
    </location>
</feature>
<dbReference type="PANTHER" id="PTHR13620:SF104">
    <property type="entry name" value="EXONUCLEASE 3'-5' DOMAIN-CONTAINING PROTEIN 2"/>
    <property type="match status" value="1"/>
</dbReference>
<sequence>MQQSSSPAPISVAISFGSPVIAGPQTPIATDATTQSSDEIPAEGHSGVALGTISREPSAEPDTEEEDEGPSLTDGDIESLRLSTITMGLLNVATVIYLTTEVQANEELASITEGVVGFDTEFVKRVLYGDEEIIDGLPIMGASAKKTARLAIQVLESRLATFSIRWDNTGICLVQIARGDKVWVLNMNRIRAFPTELRRIIESPNISLAGAGIISDGAVIWEDLRCNARSLVDVGLMARLAAVENHQEEPFSNLGLEVAMLEVMDIVIDKTFQKNVNWKAEPNKAHLLYAAIDAAASLRLYGDLAPEMKEEEEDLETTFSPEWYTFNCTFGEATRTKRSVRGAEVPWSTRDCTWYANNKFQGKYY</sequence>
<dbReference type="PANTHER" id="PTHR13620">
    <property type="entry name" value="3-5 EXONUCLEASE"/>
    <property type="match status" value="1"/>
</dbReference>
<evidence type="ECO:0000259" key="4">
    <source>
        <dbReference type="Pfam" id="PF01612"/>
    </source>
</evidence>
<organism evidence="5 6">
    <name type="scientific">Mycena alexandri</name>
    <dbReference type="NCBI Taxonomy" id="1745969"/>
    <lineage>
        <taxon>Eukaryota</taxon>
        <taxon>Fungi</taxon>
        <taxon>Dikarya</taxon>
        <taxon>Basidiomycota</taxon>
        <taxon>Agaricomycotina</taxon>
        <taxon>Agaricomycetes</taxon>
        <taxon>Agaricomycetidae</taxon>
        <taxon>Agaricales</taxon>
        <taxon>Marasmiineae</taxon>
        <taxon>Mycenaceae</taxon>
        <taxon>Mycena</taxon>
    </lineage>
</organism>
<keyword evidence="6" id="KW-1185">Reference proteome</keyword>
<dbReference type="GO" id="GO:0003676">
    <property type="term" value="F:nucleic acid binding"/>
    <property type="evidence" value="ECO:0007669"/>
    <property type="project" value="InterPro"/>
</dbReference>
<dbReference type="GO" id="GO:0005634">
    <property type="term" value="C:nucleus"/>
    <property type="evidence" value="ECO:0007669"/>
    <property type="project" value="TreeGrafter"/>
</dbReference>
<dbReference type="SUPFAM" id="SSF53098">
    <property type="entry name" value="Ribonuclease H-like"/>
    <property type="match status" value="1"/>
</dbReference>
<reference evidence="5" key="1">
    <citation type="submission" date="2023-03" db="EMBL/GenBank/DDBJ databases">
        <title>Massive genome expansion in bonnet fungi (Mycena s.s.) driven by repeated elements and novel gene families across ecological guilds.</title>
        <authorList>
            <consortium name="Lawrence Berkeley National Laboratory"/>
            <person name="Harder C.B."/>
            <person name="Miyauchi S."/>
            <person name="Viragh M."/>
            <person name="Kuo A."/>
            <person name="Thoen E."/>
            <person name="Andreopoulos B."/>
            <person name="Lu D."/>
            <person name="Skrede I."/>
            <person name="Drula E."/>
            <person name="Henrissat B."/>
            <person name="Morin E."/>
            <person name="Kohler A."/>
            <person name="Barry K."/>
            <person name="LaButti K."/>
            <person name="Morin E."/>
            <person name="Salamov A."/>
            <person name="Lipzen A."/>
            <person name="Mereny Z."/>
            <person name="Hegedus B."/>
            <person name="Baldrian P."/>
            <person name="Stursova M."/>
            <person name="Weitz H."/>
            <person name="Taylor A."/>
            <person name="Grigoriev I.V."/>
            <person name="Nagy L.G."/>
            <person name="Martin F."/>
            <person name="Kauserud H."/>
        </authorList>
    </citation>
    <scope>NUCLEOTIDE SEQUENCE</scope>
    <source>
        <strain evidence="5">CBHHK200</strain>
    </source>
</reference>
<dbReference type="InterPro" id="IPR002562">
    <property type="entry name" value="3'-5'_exonuclease_dom"/>
</dbReference>